<keyword evidence="1" id="KW-0597">Phosphoprotein</keyword>
<dbReference type="SMART" id="SM00850">
    <property type="entry name" value="LytTR"/>
    <property type="match status" value="1"/>
</dbReference>
<gene>
    <name evidence="4" type="ORF">GCM10010993_05300</name>
</gene>
<dbReference type="InterPro" id="IPR001789">
    <property type="entry name" value="Sig_transdc_resp-reg_receiver"/>
</dbReference>
<dbReference type="Pfam" id="PF00072">
    <property type="entry name" value="Response_reg"/>
    <property type="match status" value="1"/>
</dbReference>
<dbReference type="GO" id="GO:0003677">
    <property type="term" value="F:DNA binding"/>
    <property type="evidence" value="ECO:0007669"/>
    <property type="project" value="UniProtKB-KW"/>
</dbReference>
<dbReference type="InterPro" id="IPR046947">
    <property type="entry name" value="LytR-like"/>
</dbReference>
<dbReference type="PANTHER" id="PTHR37299">
    <property type="entry name" value="TRANSCRIPTIONAL REGULATOR-RELATED"/>
    <property type="match status" value="1"/>
</dbReference>
<evidence type="ECO:0000256" key="1">
    <source>
        <dbReference type="PROSITE-ProRule" id="PRU00169"/>
    </source>
</evidence>
<dbReference type="Gene3D" id="3.40.50.2300">
    <property type="match status" value="1"/>
</dbReference>
<accession>A0ABQ1LUU5</accession>
<feature type="domain" description="Response regulatory" evidence="2">
    <location>
        <begin position="3"/>
        <end position="117"/>
    </location>
</feature>
<dbReference type="PROSITE" id="PS50930">
    <property type="entry name" value="HTH_LYTTR"/>
    <property type="match status" value="1"/>
</dbReference>
<dbReference type="Gene3D" id="2.40.50.1020">
    <property type="entry name" value="LytTr DNA-binding domain"/>
    <property type="match status" value="1"/>
</dbReference>
<dbReference type="SUPFAM" id="SSF52172">
    <property type="entry name" value="CheY-like"/>
    <property type="match status" value="1"/>
</dbReference>
<name>A0ABQ1LUU5_9BACT</name>
<dbReference type="Pfam" id="PF04397">
    <property type="entry name" value="LytTR"/>
    <property type="match status" value="1"/>
</dbReference>
<dbReference type="Proteomes" id="UP000635885">
    <property type="component" value="Unassembled WGS sequence"/>
</dbReference>
<feature type="domain" description="HTH LytTR-type" evidence="3">
    <location>
        <begin position="156"/>
        <end position="243"/>
    </location>
</feature>
<dbReference type="PANTHER" id="PTHR37299:SF1">
    <property type="entry name" value="STAGE 0 SPORULATION PROTEIN A HOMOLOG"/>
    <property type="match status" value="1"/>
</dbReference>
<dbReference type="InterPro" id="IPR011006">
    <property type="entry name" value="CheY-like_superfamily"/>
</dbReference>
<feature type="modified residue" description="4-aspartylphosphate" evidence="1">
    <location>
        <position position="56"/>
    </location>
</feature>
<protein>
    <submittedName>
        <fullName evidence="4">DNA-binding response regulator</fullName>
    </submittedName>
</protein>
<organism evidence="4 5">
    <name type="scientific">Belliella aquatica</name>
    <dbReference type="NCBI Taxonomy" id="1323734"/>
    <lineage>
        <taxon>Bacteria</taxon>
        <taxon>Pseudomonadati</taxon>
        <taxon>Bacteroidota</taxon>
        <taxon>Cytophagia</taxon>
        <taxon>Cytophagales</taxon>
        <taxon>Cyclobacteriaceae</taxon>
        <taxon>Belliella</taxon>
    </lineage>
</organism>
<dbReference type="SMART" id="SM00448">
    <property type="entry name" value="REC"/>
    <property type="match status" value="1"/>
</dbReference>
<comment type="caution">
    <text evidence="4">The sequence shown here is derived from an EMBL/GenBank/DDBJ whole genome shotgun (WGS) entry which is preliminary data.</text>
</comment>
<keyword evidence="4" id="KW-0238">DNA-binding</keyword>
<keyword evidence="5" id="KW-1185">Reference proteome</keyword>
<proteinExistence type="predicted"/>
<evidence type="ECO:0000313" key="4">
    <source>
        <dbReference type="EMBL" id="GGC29368.1"/>
    </source>
</evidence>
<evidence type="ECO:0000313" key="5">
    <source>
        <dbReference type="Proteomes" id="UP000635885"/>
    </source>
</evidence>
<dbReference type="RefSeq" id="WP_188439416.1">
    <property type="nucleotide sequence ID" value="NZ_BMFD01000002.1"/>
</dbReference>
<dbReference type="PROSITE" id="PS50110">
    <property type="entry name" value="RESPONSE_REGULATORY"/>
    <property type="match status" value="1"/>
</dbReference>
<evidence type="ECO:0000259" key="2">
    <source>
        <dbReference type="PROSITE" id="PS50110"/>
    </source>
</evidence>
<dbReference type="InterPro" id="IPR007492">
    <property type="entry name" value="LytTR_DNA-bd_dom"/>
</dbReference>
<sequence>MYKVVLVDDETHAQDLLSKMIHHVFPGKYDIIATCHSVDEAVEKIRNEEPDLLFLDVNMPQKNGFDLLDELGSFDFEVIFTTAHDDHAIRAIKHDAFYYLLKPIEILELKSALIKFETRQEEAALSSRLDQVIPQKKDNNLIKFTTLEFEHFLHKDEILYIKGEKNYSYIYLENAKTILISKNLKSIEEQLADERFIRVHQSFLVNGKFIDKYDKKNNFLHLKNEEKISVSIRMRTNIFKYFE</sequence>
<reference evidence="5" key="1">
    <citation type="journal article" date="2019" name="Int. J. Syst. Evol. Microbiol.">
        <title>The Global Catalogue of Microorganisms (GCM) 10K type strain sequencing project: providing services to taxonomists for standard genome sequencing and annotation.</title>
        <authorList>
            <consortium name="The Broad Institute Genomics Platform"/>
            <consortium name="The Broad Institute Genome Sequencing Center for Infectious Disease"/>
            <person name="Wu L."/>
            <person name="Ma J."/>
        </authorList>
    </citation>
    <scope>NUCLEOTIDE SEQUENCE [LARGE SCALE GENOMIC DNA]</scope>
    <source>
        <strain evidence="5">CGMCC 1.12479</strain>
    </source>
</reference>
<evidence type="ECO:0000259" key="3">
    <source>
        <dbReference type="PROSITE" id="PS50930"/>
    </source>
</evidence>
<dbReference type="EMBL" id="BMFD01000002">
    <property type="protein sequence ID" value="GGC29368.1"/>
    <property type="molecule type" value="Genomic_DNA"/>
</dbReference>